<dbReference type="Proteomes" id="UP001200741">
    <property type="component" value="Unassembled WGS sequence"/>
</dbReference>
<evidence type="ECO:0008006" key="3">
    <source>
        <dbReference type="Google" id="ProtNLM"/>
    </source>
</evidence>
<keyword evidence="2" id="KW-1185">Reference proteome</keyword>
<name>A0ABS8Y0U6_9BURK</name>
<evidence type="ECO:0000313" key="1">
    <source>
        <dbReference type="EMBL" id="MCE4557185.1"/>
    </source>
</evidence>
<sequence>MAAITSQTFQDRPLLSFPRVTDVLAAGARLMRAAWVAAPKGASVRSAADEAEAVRRMADGWMDSDPAFAADLYAAAARHESMPSGH</sequence>
<evidence type="ECO:0000313" key="2">
    <source>
        <dbReference type="Proteomes" id="UP001200741"/>
    </source>
</evidence>
<organism evidence="1 2">
    <name type="scientific">Pelomonas cellulosilytica</name>
    <dbReference type="NCBI Taxonomy" id="2906762"/>
    <lineage>
        <taxon>Bacteria</taxon>
        <taxon>Pseudomonadati</taxon>
        <taxon>Pseudomonadota</taxon>
        <taxon>Betaproteobacteria</taxon>
        <taxon>Burkholderiales</taxon>
        <taxon>Sphaerotilaceae</taxon>
        <taxon>Roseateles</taxon>
    </lineage>
</organism>
<dbReference type="RefSeq" id="WP_233374560.1">
    <property type="nucleotide sequence ID" value="NZ_JAJTWU010000009.1"/>
</dbReference>
<accession>A0ABS8Y0U6</accession>
<reference evidence="1 2" key="1">
    <citation type="submission" date="2021-12" db="EMBL/GenBank/DDBJ databases">
        <title>Genome seq of P8.</title>
        <authorList>
            <person name="Seo T."/>
        </authorList>
    </citation>
    <scope>NUCLEOTIDE SEQUENCE [LARGE SCALE GENOMIC DNA]</scope>
    <source>
        <strain evidence="1 2">P8</strain>
    </source>
</reference>
<proteinExistence type="predicted"/>
<protein>
    <recommendedName>
        <fullName evidence="3">DUF982 domain-containing protein</fullName>
    </recommendedName>
</protein>
<gene>
    <name evidence="1" type="ORF">LXT13_22575</name>
</gene>
<dbReference type="EMBL" id="JAJTWU010000009">
    <property type="protein sequence ID" value="MCE4557185.1"/>
    <property type="molecule type" value="Genomic_DNA"/>
</dbReference>
<comment type="caution">
    <text evidence="1">The sequence shown here is derived from an EMBL/GenBank/DDBJ whole genome shotgun (WGS) entry which is preliminary data.</text>
</comment>